<feature type="transmembrane region" description="Helical" evidence="9">
    <location>
        <begin position="167"/>
        <end position="185"/>
    </location>
</feature>
<proteinExistence type="inferred from homology"/>
<dbReference type="PANTHER" id="PTHR48022:SF70">
    <property type="entry name" value="MONOSACCHARIDE TRANSPORTER, PUTATIVE (AFU_ORTHOLOGUE AFUA_5G14540)-RELATED"/>
    <property type="match status" value="1"/>
</dbReference>
<dbReference type="PROSITE" id="PS50850">
    <property type="entry name" value="MFS"/>
    <property type="match status" value="1"/>
</dbReference>
<dbReference type="FunFam" id="1.20.1250.20:FF:000217">
    <property type="entry name" value="MFS lactose permease, putative"/>
    <property type="match status" value="1"/>
</dbReference>
<dbReference type="AlphaFoldDB" id="A0A292PXH5"/>
<organism evidence="11 12">
    <name type="scientific">Tuber aestivum</name>
    <name type="common">summer truffle</name>
    <dbReference type="NCBI Taxonomy" id="59557"/>
    <lineage>
        <taxon>Eukaryota</taxon>
        <taxon>Fungi</taxon>
        <taxon>Dikarya</taxon>
        <taxon>Ascomycota</taxon>
        <taxon>Pezizomycotina</taxon>
        <taxon>Pezizomycetes</taxon>
        <taxon>Pezizales</taxon>
        <taxon>Tuberaceae</taxon>
        <taxon>Tuber</taxon>
    </lineage>
</organism>
<dbReference type="InterPro" id="IPR003663">
    <property type="entry name" value="Sugar/inositol_transpt"/>
</dbReference>
<keyword evidence="6 9" id="KW-0472">Membrane</keyword>
<feature type="transmembrane region" description="Helical" evidence="9">
    <location>
        <begin position="481"/>
        <end position="502"/>
    </location>
</feature>
<evidence type="ECO:0000256" key="7">
    <source>
        <dbReference type="RuleBase" id="RU003346"/>
    </source>
</evidence>
<dbReference type="InterPro" id="IPR005828">
    <property type="entry name" value="MFS_sugar_transport-like"/>
</dbReference>
<evidence type="ECO:0000256" key="6">
    <source>
        <dbReference type="ARBA" id="ARBA00023136"/>
    </source>
</evidence>
<dbReference type="Gene3D" id="1.20.1250.20">
    <property type="entry name" value="MFS general substrate transporter like domains"/>
    <property type="match status" value="1"/>
</dbReference>
<evidence type="ECO:0000256" key="5">
    <source>
        <dbReference type="ARBA" id="ARBA00022989"/>
    </source>
</evidence>
<feature type="transmembrane region" description="Helical" evidence="9">
    <location>
        <begin position="110"/>
        <end position="130"/>
    </location>
</feature>
<dbReference type="Pfam" id="PF00083">
    <property type="entry name" value="Sugar_tr"/>
    <property type="match status" value="1"/>
</dbReference>
<keyword evidence="3 7" id="KW-0813">Transport</keyword>
<feature type="transmembrane region" description="Helical" evidence="9">
    <location>
        <begin position="232"/>
        <end position="249"/>
    </location>
</feature>
<dbReference type="Proteomes" id="UP001412239">
    <property type="component" value="Unassembled WGS sequence"/>
</dbReference>
<dbReference type="NCBIfam" id="TIGR00879">
    <property type="entry name" value="SP"/>
    <property type="match status" value="1"/>
</dbReference>
<keyword evidence="5 9" id="KW-1133">Transmembrane helix</keyword>
<feature type="transmembrane region" description="Helical" evidence="9">
    <location>
        <begin position="319"/>
        <end position="341"/>
    </location>
</feature>
<feature type="transmembrane region" description="Helical" evidence="9">
    <location>
        <begin position="361"/>
        <end position="378"/>
    </location>
</feature>
<feature type="transmembrane region" description="Helical" evidence="9">
    <location>
        <begin position="197"/>
        <end position="220"/>
    </location>
</feature>
<reference evidence="11" key="1">
    <citation type="submission" date="2015-10" db="EMBL/GenBank/DDBJ databases">
        <authorList>
            <person name="Regsiter A."/>
            <person name="william w."/>
        </authorList>
    </citation>
    <scope>NUCLEOTIDE SEQUENCE</scope>
    <source>
        <strain evidence="11">Montdore</strain>
    </source>
</reference>
<dbReference type="GO" id="GO:0016020">
    <property type="term" value="C:membrane"/>
    <property type="evidence" value="ECO:0007669"/>
    <property type="project" value="UniProtKB-SubCell"/>
</dbReference>
<dbReference type="SUPFAM" id="SSF103473">
    <property type="entry name" value="MFS general substrate transporter"/>
    <property type="match status" value="1"/>
</dbReference>
<keyword evidence="4 9" id="KW-0812">Transmembrane</keyword>
<comment type="similarity">
    <text evidence="2 7">Belongs to the major facilitator superfamily. Sugar transporter (TC 2.A.1.1) family.</text>
</comment>
<feature type="transmembrane region" description="Helical" evidence="9">
    <location>
        <begin position="137"/>
        <end position="155"/>
    </location>
</feature>
<evidence type="ECO:0000256" key="9">
    <source>
        <dbReference type="SAM" id="Phobius"/>
    </source>
</evidence>
<dbReference type="PROSITE" id="PS00216">
    <property type="entry name" value="SUGAR_TRANSPORT_1"/>
    <property type="match status" value="2"/>
</dbReference>
<dbReference type="InterPro" id="IPR020846">
    <property type="entry name" value="MFS_dom"/>
</dbReference>
<feature type="transmembrane region" description="Helical" evidence="9">
    <location>
        <begin position="63"/>
        <end position="81"/>
    </location>
</feature>
<evidence type="ECO:0000256" key="1">
    <source>
        <dbReference type="ARBA" id="ARBA00004141"/>
    </source>
</evidence>
<evidence type="ECO:0000313" key="11">
    <source>
        <dbReference type="EMBL" id="CUS11180.1"/>
    </source>
</evidence>
<dbReference type="InterPro" id="IPR005829">
    <property type="entry name" value="Sugar_transporter_CS"/>
</dbReference>
<dbReference type="PRINTS" id="PR00171">
    <property type="entry name" value="SUGRTRNSPORT"/>
</dbReference>
<dbReference type="PANTHER" id="PTHR48022">
    <property type="entry name" value="PLASTIDIC GLUCOSE TRANSPORTER 4"/>
    <property type="match status" value="1"/>
</dbReference>
<evidence type="ECO:0000259" key="10">
    <source>
        <dbReference type="PROSITE" id="PS50850"/>
    </source>
</evidence>
<dbReference type="InterPro" id="IPR036259">
    <property type="entry name" value="MFS_trans_sf"/>
</dbReference>
<evidence type="ECO:0000256" key="2">
    <source>
        <dbReference type="ARBA" id="ARBA00010992"/>
    </source>
</evidence>
<protein>
    <recommendedName>
        <fullName evidence="10">Major facilitator superfamily (MFS) profile domain-containing protein</fullName>
    </recommendedName>
</protein>
<feature type="transmembrane region" description="Helical" evidence="9">
    <location>
        <begin position="385"/>
        <end position="407"/>
    </location>
</feature>
<feature type="transmembrane region" description="Helical" evidence="9">
    <location>
        <begin position="413"/>
        <end position="434"/>
    </location>
</feature>
<evidence type="ECO:0000256" key="3">
    <source>
        <dbReference type="ARBA" id="ARBA00022448"/>
    </source>
</evidence>
<accession>A0A292PXH5</accession>
<comment type="subcellular location">
    <subcellularLocation>
        <location evidence="1">Membrane</location>
        <topology evidence="1">Multi-pass membrane protein</topology>
    </subcellularLocation>
</comment>
<dbReference type="InterPro" id="IPR050360">
    <property type="entry name" value="MFS_Sugar_Transporters"/>
</dbReference>
<gene>
    <name evidence="11" type="ORF">GSTUAT00004779001</name>
</gene>
<feature type="region of interest" description="Disordered" evidence="8">
    <location>
        <begin position="1"/>
        <end position="40"/>
    </location>
</feature>
<sequence length="540" mass="59518">MQYTAQNSKGPHPSTTGSKETVFSNGEYFETGSNGTRENANTTRNIDAMIREDKPSLLSKNSLKLYFCLLVSYLVSTMNGYDGSLMGAVNDMEQYQNSFGLNGKGSSTGIVFMIYNLGQIAAFPAIGWLADGYGRRWGMFVGCAIVLVGTAVQATANGLGQFQGGRFILGFGAAIACGSAPPYAVELSHPAYRGTQAGLFNVCWYLGSIIAGWCCVGSNRHMGNSWAWRTPTIVQGAIPALVVILVFFIPESPRWLIAQGRDEEAIGILAKYHGEGDRQSPVVQAEFREMSEQIGTTSSDKIWWDYRDLVNTRKARYRLGLVIAIAFFGQWSGNNVVSYYMPTMFQQTGIQSSDTRLILNGIYPVFCMFAAVWGATLLDRLGRRPMLMVATAFTVLCFAIITAGTAVSSTSNGASYAVIAFIYIFGMAFSWAYTPLQTLYNTEVLETRTRAKGSGLNFLFVNIAMCVNTFAAPVAMEAIGWRYYIVFIVWNCFEVFVIWMWFVETAGHTLEQITEIFESENPVKTSLETRKRKKNGGDSA</sequence>
<feature type="domain" description="Major facilitator superfamily (MFS) profile" evidence="10">
    <location>
        <begin position="68"/>
        <end position="506"/>
    </location>
</feature>
<dbReference type="EMBL" id="LN891029">
    <property type="protein sequence ID" value="CUS11180.1"/>
    <property type="molecule type" value="Genomic_DNA"/>
</dbReference>
<feature type="compositionally biased region" description="Polar residues" evidence="8">
    <location>
        <begin position="1"/>
        <end position="24"/>
    </location>
</feature>
<evidence type="ECO:0000313" key="12">
    <source>
        <dbReference type="Proteomes" id="UP001412239"/>
    </source>
</evidence>
<evidence type="ECO:0000256" key="4">
    <source>
        <dbReference type="ARBA" id="ARBA00022692"/>
    </source>
</evidence>
<dbReference type="GO" id="GO:0005351">
    <property type="term" value="F:carbohydrate:proton symporter activity"/>
    <property type="evidence" value="ECO:0007669"/>
    <property type="project" value="TreeGrafter"/>
</dbReference>
<feature type="transmembrane region" description="Helical" evidence="9">
    <location>
        <begin position="455"/>
        <end position="475"/>
    </location>
</feature>
<keyword evidence="12" id="KW-1185">Reference proteome</keyword>
<name>A0A292PXH5_9PEZI</name>
<evidence type="ECO:0000256" key="8">
    <source>
        <dbReference type="SAM" id="MobiDB-lite"/>
    </source>
</evidence>
<feature type="compositionally biased region" description="Polar residues" evidence="8">
    <location>
        <begin position="31"/>
        <end position="40"/>
    </location>
</feature>